<keyword evidence="4" id="KW-1133">Transmembrane helix</keyword>
<evidence type="ECO:0000256" key="2">
    <source>
        <dbReference type="ARBA" id="ARBA00034247"/>
    </source>
</evidence>
<dbReference type="Pfam" id="PF07695">
    <property type="entry name" value="7TMR-DISM_7TM"/>
    <property type="match status" value="1"/>
</dbReference>
<sequence>MASRSPLSLLRIYLRFAAVLLVMVLFPAAGYAAFPAVLQGQWFQINADQACHGALIPSGGQPVAGKIAPTGGCFVMQADIALDQGGRYVIDFKNSSVIGYFRHEIYNDSGQLLARLEGGIQNNAENPFFLRHGREIDLTPGRYRVLTLLDSPFFLAQPQPYIDTSSHYQQSIMPGNALVLMCMGVFMGLGVYYAALAVVRRRLAEGMYTLFILGNLLYNGTALLVYPQLFGMHWFYLISLPILFSNCAYIFFVMGLLEINKQSHARLYRAGIAILSVLSLFILMAWFKPNWSLELDRYGVGLFLTYGLTAGIVRARQGHPSARIYLIAIAAFFILGTAAISQARFDAMYTLYIEHLGLGAVAVEVVLLALVLSYQFAQLHRDKEFALARVEHSTRIAYTDALTGLPNRYVLELELERLPSHGSLTFIDLDGLKHYNDQYGHERGDDLLRSFSSHLAERLNRRANLHRLGGDEFAITCHDGDLTWVENMIAEAVSRMQLAGYEFAGASSGSVHVHECPSRKELKHTADTRMYENKRRRQNRDR</sequence>
<dbReference type="PROSITE" id="PS50887">
    <property type="entry name" value="GGDEF"/>
    <property type="match status" value="1"/>
</dbReference>
<dbReference type="SUPFAM" id="SSF55073">
    <property type="entry name" value="Nucleotide cyclase"/>
    <property type="match status" value="1"/>
</dbReference>
<keyword evidence="7" id="KW-1185">Reference proteome</keyword>
<dbReference type="PANTHER" id="PTHR45138:SF9">
    <property type="entry name" value="DIGUANYLATE CYCLASE DGCM-RELATED"/>
    <property type="match status" value="1"/>
</dbReference>
<evidence type="ECO:0000256" key="4">
    <source>
        <dbReference type="SAM" id="Phobius"/>
    </source>
</evidence>
<accession>A0A2R5F6Q2</accession>
<dbReference type="GO" id="GO:0052621">
    <property type="term" value="F:diguanylate cyclase activity"/>
    <property type="evidence" value="ECO:0007669"/>
    <property type="project" value="UniProtKB-EC"/>
</dbReference>
<dbReference type="RefSeq" id="WP_227871354.1">
    <property type="nucleotide sequence ID" value="NZ_BDOQ01000003.1"/>
</dbReference>
<dbReference type="InterPro" id="IPR000160">
    <property type="entry name" value="GGDEF_dom"/>
</dbReference>
<name>A0A2R5F6Q2_9PROT</name>
<feature type="region of interest" description="Disordered" evidence="3">
    <location>
        <begin position="515"/>
        <end position="542"/>
    </location>
</feature>
<dbReference type="GO" id="GO:0005886">
    <property type="term" value="C:plasma membrane"/>
    <property type="evidence" value="ECO:0007669"/>
    <property type="project" value="TreeGrafter"/>
</dbReference>
<dbReference type="CDD" id="cd01949">
    <property type="entry name" value="GGDEF"/>
    <property type="match status" value="1"/>
</dbReference>
<dbReference type="Proteomes" id="UP000245081">
    <property type="component" value="Unassembled WGS sequence"/>
</dbReference>
<dbReference type="EMBL" id="BDOQ01000003">
    <property type="protein sequence ID" value="GBG13238.1"/>
    <property type="molecule type" value="Genomic_DNA"/>
</dbReference>
<organism evidence="6 7">
    <name type="scientific">Novimethylophilus kurashikiensis</name>
    <dbReference type="NCBI Taxonomy" id="1825523"/>
    <lineage>
        <taxon>Bacteria</taxon>
        <taxon>Pseudomonadati</taxon>
        <taxon>Pseudomonadota</taxon>
        <taxon>Betaproteobacteria</taxon>
        <taxon>Nitrosomonadales</taxon>
        <taxon>Methylophilaceae</taxon>
        <taxon>Novimethylophilus</taxon>
    </lineage>
</organism>
<feature type="transmembrane region" description="Helical" evidence="4">
    <location>
        <begin position="322"/>
        <end position="340"/>
    </location>
</feature>
<feature type="transmembrane region" description="Helical" evidence="4">
    <location>
        <begin position="12"/>
        <end position="34"/>
    </location>
</feature>
<reference evidence="6 7" key="1">
    <citation type="journal article" date="2018" name="Environ. Microbiol.">
        <title>Isolation and genomic characterization of Novimethylophilus kurashikiensis gen. nov. sp. nov., a new lanthanide-dependent methylotrophic species of Methylophilaceae.</title>
        <authorList>
            <person name="Lv H."/>
            <person name="Sahin N."/>
            <person name="Tani A."/>
        </authorList>
    </citation>
    <scope>NUCLEOTIDE SEQUENCE [LARGE SCALE GENOMIC DNA]</scope>
    <source>
        <strain evidence="6 7">La2-4</strain>
    </source>
</reference>
<feature type="transmembrane region" description="Helical" evidence="4">
    <location>
        <begin position="267"/>
        <end position="286"/>
    </location>
</feature>
<comment type="catalytic activity">
    <reaction evidence="2">
        <text>2 GTP = 3',3'-c-di-GMP + 2 diphosphate</text>
        <dbReference type="Rhea" id="RHEA:24898"/>
        <dbReference type="ChEBI" id="CHEBI:33019"/>
        <dbReference type="ChEBI" id="CHEBI:37565"/>
        <dbReference type="ChEBI" id="CHEBI:58805"/>
        <dbReference type="EC" id="2.7.7.65"/>
    </reaction>
</comment>
<keyword evidence="4" id="KW-0812">Transmembrane</keyword>
<feature type="transmembrane region" description="Helical" evidence="4">
    <location>
        <begin position="206"/>
        <end position="227"/>
    </location>
</feature>
<protein>
    <recommendedName>
        <fullName evidence="1">diguanylate cyclase</fullName>
        <ecNumber evidence="1">2.7.7.65</ecNumber>
    </recommendedName>
</protein>
<dbReference type="GO" id="GO:1902201">
    <property type="term" value="P:negative regulation of bacterial-type flagellum-dependent cell motility"/>
    <property type="evidence" value="ECO:0007669"/>
    <property type="project" value="TreeGrafter"/>
</dbReference>
<feature type="compositionally biased region" description="Basic and acidic residues" evidence="3">
    <location>
        <begin position="515"/>
        <end position="533"/>
    </location>
</feature>
<feature type="transmembrane region" description="Helical" evidence="4">
    <location>
        <begin position="177"/>
        <end position="199"/>
    </location>
</feature>
<dbReference type="SMART" id="SM00267">
    <property type="entry name" value="GGDEF"/>
    <property type="match status" value="1"/>
</dbReference>
<dbReference type="InterPro" id="IPR029787">
    <property type="entry name" value="Nucleotide_cyclase"/>
</dbReference>
<dbReference type="NCBIfam" id="TIGR00254">
    <property type="entry name" value="GGDEF"/>
    <property type="match status" value="1"/>
</dbReference>
<dbReference type="Gene3D" id="3.30.70.270">
    <property type="match status" value="1"/>
</dbReference>
<feature type="transmembrane region" description="Helical" evidence="4">
    <location>
        <begin position="233"/>
        <end position="255"/>
    </location>
</feature>
<dbReference type="InterPro" id="IPR011623">
    <property type="entry name" value="7TMR_DISM_rcpt_extracell_dom1"/>
</dbReference>
<evidence type="ECO:0000256" key="1">
    <source>
        <dbReference type="ARBA" id="ARBA00012528"/>
    </source>
</evidence>
<dbReference type="GO" id="GO:0043709">
    <property type="term" value="P:cell adhesion involved in single-species biofilm formation"/>
    <property type="evidence" value="ECO:0007669"/>
    <property type="project" value="TreeGrafter"/>
</dbReference>
<dbReference type="EC" id="2.7.7.65" evidence="1"/>
<comment type="caution">
    <text evidence="6">The sequence shown here is derived from an EMBL/GenBank/DDBJ whole genome shotgun (WGS) entry which is preliminary data.</text>
</comment>
<feature type="transmembrane region" description="Helical" evidence="4">
    <location>
        <begin position="352"/>
        <end position="374"/>
    </location>
</feature>
<gene>
    <name evidence="6" type="ORF">NMK_0782</name>
</gene>
<dbReference type="PANTHER" id="PTHR45138">
    <property type="entry name" value="REGULATORY COMPONENTS OF SENSORY TRANSDUCTION SYSTEM"/>
    <property type="match status" value="1"/>
</dbReference>
<evidence type="ECO:0000256" key="3">
    <source>
        <dbReference type="SAM" id="MobiDB-lite"/>
    </source>
</evidence>
<keyword evidence="4" id="KW-0472">Membrane</keyword>
<feature type="transmembrane region" description="Helical" evidence="4">
    <location>
        <begin position="298"/>
        <end position="315"/>
    </location>
</feature>
<evidence type="ECO:0000313" key="6">
    <source>
        <dbReference type="EMBL" id="GBG13238.1"/>
    </source>
</evidence>
<evidence type="ECO:0000259" key="5">
    <source>
        <dbReference type="PROSITE" id="PS50887"/>
    </source>
</evidence>
<dbReference type="AlphaFoldDB" id="A0A2R5F6Q2"/>
<dbReference type="InterPro" id="IPR043128">
    <property type="entry name" value="Rev_trsase/Diguanyl_cyclase"/>
</dbReference>
<dbReference type="InterPro" id="IPR050469">
    <property type="entry name" value="Diguanylate_Cyclase"/>
</dbReference>
<proteinExistence type="predicted"/>
<feature type="domain" description="GGDEF" evidence="5">
    <location>
        <begin position="420"/>
        <end position="542"/>
    </location>
</feature>
<evidence type="ECO:0000313" key="7">
    <source>
        <dbReference type="Proteomes" id="UP000245081"/>
    </source>
</evidence>
<dbReference type="Pfam" id="PF00990">
    <property type="entry name" value="GGDEF"/>
    <property type="match status" value="1"/>
</dbReference>